<dbReference type="FunFam" id="2.60.120.560:FF:000002">
    <property type="entry name" value="Beta-fructofuranosidase, insoluble isoenzyme CWINV1"/>
    <property type="match status" value="1"/>
</dbReference>
<evidence type="ECO:0000256" key="4">
    <source>
        <dbReference type="RuleBase" id="RU362110"/>
    </source>
</evidence>
<evidence type="ECO:0000313" key="8">
    <source>
        <dbReference type="EMBL" id="CAI9093708.1"/>
    </source>
</evidence>
<dbReference type="InterPro" id="IPR050551">
    <property type="entry name" value="Fructan_Metab_Enzymes"/>
</dbReference>
<dbReference type="InterPro" id="IPR013148">
    <property type="entry name" value="Glyco_hydro_32_N"/>
</dbReference>
<dbReference type="PANTHER" id="PTHR31953">
    <property type="entry name" value="BETA-FRUCTOFURANOSIDASE, INSOLUBLE ISOENZYME CWINV1-RELATED"/>
    <property type="match status" value="1"/>
</dbReference>
<evidence type="ECO:0000259" key="6">
    <source>
        <dbReference type="Pfam" id="PF00251"/>
    </source>
</evidence>
<protein>
    <submittedName>
        <fullName evidence="8">OLC1v1025182C3</fullName>
    </submittedName>
</protein>
<gene>
    <name evidence="8" type="ORF">OLC1_LOCUS5052</name>
</gene>
<dbReference type="InterPro" id="IPR001362">
    <property type="entry name" value="Glyco_hydro_32"/>
</dbReference>
<feature type="domain" description="Glycosyl hydrolase family 32 N-terminal" evidence="6">
    <location>
        <begin position="57"/>
        <end position="378"/>
    </location>
</feature>
<dbReference type="InterPro" id="IPR023296">
    <property type="entry name" value="Glyco_hydro_beta-prop_sf"/>
</dbReference>
<keyword evidence="3 4" id="KW-0326">Glycosidase</keyword>
<evidence type="ECO:0000259" key="7">
    <source>
        <dbReference type="Pfam" id="PF08244"/>
    </source>
</evidence>
<keyword evidence="5" id="KW-0812">Transmembrane</keyword>
<dbReference type="EMBL" id="OX459119">
    <property type="protein sequence ID" value="CAI9093708.1"/>
    <property type="molecule type" value="Genomic_DNA"/>
</dbReference>
<dbReference type="InterPro" id="IPR013320">
    <property type="entry name" value="ConA-like_dom_sf"/>
</dbReference>
<dbReference type="InterPro" id="IPR013189">
    <property type="entry name" value="Glyco_hydro_32_C"/>
</dbReference>
<feature type="transmembrane region" description="Helical" evidence="5">
    <location>
        <begin position="12"/>
        <end position="29"/>
    </location>
</feature>
<evidence type="ECO:0000256" key="1">
    <source>
        <dbReference type="ARBA" id="ARBA00009902"/>
    </source>
</evidence>
<keyword evidence="5" id="KW-1133">Transmembrane helix</keyword>
<dbReference type="PROSITE" id="PS00609">
    <property type="entry name" value="GLYCOSYL_HYDROL_F32"/>
    <property type="match status" value="1"/>
</dbReference>
<dbReference type="Proteomes" id="UP001161247">
    <property type="component" value="Chromosome 2"/>
</dbReference>
<dbReference type="AlphaFoldDB" id="A0AAV1CF19"/>
<dbReference type="Pfam" id="PF00251">
    <property type="entry name" value="Glyco_hydro_32N"/>
    <property type="match status" value="1"/>
</dbReference>
<keyword evidence="5" id="KW-0472">Membrane</keyword>
<organism evidence="8 9">
    <name type="scientific">Oldenlandia corymbosa var. corymbosa</name>
    <dbReference type="NCBI Taxonomy" id="529605"/>
    <lineage>
        <taxon>Eukaryota</taxon>
        <taxon>Viridiplantae</taxon>
        <taxon>Streptophyta</taxon>
        <taxon>Embryophyta</taxon>
        <taxon>Tracheophyta</taxon>
        <taxon>Spermatophyta</taxon>
        <taxon>Magnoliopsida</taxon>
        <taxon>eudicotyledons</taxon>
        <taxon>Gunneridae</taxon>
        <taxon>Pentapetalae</taxon>
        <taxon>asterids</taxon>
        <taxon>lamiids</taxon>
        <taxon>Gentianales</taxon>
        <taxon>Rubiaceae</taxon>
        <taxon>Rubioideae</taxon>
        <taxon>Spermacoceae</taxon>
        <taxon>Hedyotis-Oldenlandia complex</taxon>
        <taxon>Oldenlandia</taxon>
    </lineage>
</organism>
<keyword evidence="9" id="KW-1185">Reference proteome</keyword>
<dbReference type="SMART" id="SM00640">
    <property type="entry name" value="Glyco_32"/>
    <property type="match status" value="1"/>
</dbReference>
<dbReference type="SUPFAM" id="SSF49899">
    <property type="entry name" value="Concanavalin A-like lectins/glucanases"/>
    <property type="match status" value="1"/>
</dbReference>
<evidence type="ECO:0000256" key="5">
    <source>
        <dbReference type="SAM" id="Phobius"/>
    </source>
</evidence>
<dbReference type="SUPFAM" id="SSF75005">
    <property type="entry name" value="Arabinanase/levansucrase/invertase"/>
    <property type="match status" value="1"/>
</dbReference>
<dbReference type="GO" id="GO:0004553">
    <property type="term" value="F:hydrolase activity, hydrolyzing O-glycosyl compounds"/>
    <property type="evidence" value="ECO:0007669"/>
    <property type="project" value="InterPro"/>
</dbReference>
<dbReference type="CDD" id="cd18624">
    <property type="entry name" value="GH32_Fruct1-like"/>
    <property type="match status" value="1"/>
</dbReference>
<dbReference type="Gene3D" id="2.60.120.560">
    <property type="entry name" value="Exo-inulinase, domain 1"/>
    <property type="match status" value="1"/>
</dbReference>
<dbReference type="GO" id="GO:0005975">
    <property type="term" value="P:carbohydrate metabolic process"/>
    <property type="evidence" value="ECO:0007669"/>
    <property type="project" value="InterPro"/>
</dbReference>
<comment type="similarity">
    <text evidence="1 4">Belongs to the glycosyl hydrolase 32 family.</text>
</comment>
<evidence type="ECO:0000313" key="9">
    <source>
        <dbReference type="Proteomes" id="UP001161247"/>
    </source>
</evidence>
<reference evidence="8" key="1">
    <citation type="submission" date="2023-03" db="EMBL/GenBank/DDBJ databases">
        <authorList>
            <person name="Julca I."/>
        </authorList>
    </citation>
    <scope>NUCLEOTIDE SEQUENCE</scope>
</reference>
<accession>A0AAV1CF19</accession>
<evidence type="ECO:0000256" key="3">
    <source>
        <dbReference type="ARBA" id="ARBA00023295"/>
    </source>
</evidence>
<sequence>MKRSSSSSSSLYHWVMVMVVAYTLINLVSGNDDEMIIVKYDDPTQVLLQQPYRTAFHFQPPQNWMNDPNGPMYYNGVYHFFYQHNPREAQFGSGNLSWGHAVSYNLVDWVYLEHALNPTDPFDINGCWSGSATILPDGTPAILYTGVDSQSREVQNLAIAKNPSDPYLREWIKSHHNPLMVPVDGIGTRFFRDPTTAWQGPDGKWRVIIGSEINGHGTALLYQSDDFVTWSKSPKPLHFSDATKMWECPDFYPVSVNGTNGLDTSVMDTNTKHVLKASINMDNYMRDSYVIGTYEPETDEFVVDVDFKDKSVDLRYDYGVFYASKTFYDSLKRRRVMWGWVLEADSKLDDINKGWAGLQSFPRSILLDESGKQLTQWPIREIESLRTEEVNIQNKEIEGGAEFEITGITASQADVEVSFHIPNLDDAELLLREWRDPEALCRIKNASAGGKIGPFGLMVLASDNLAEHADIFFRIYKGNDKHVVLMCSDQSRSSLREEVEKTTYGAFIDVDPSQNLSLRSLIDHSIIESFGGRGKTCITARAYPKVAVGNAARLYAFNYGTESIVISSLSAWSMKPAQLSPLHERTKSQI</sequence>
<dbReference type="Pfam" id="PF08244">
    <property type="entry name" value="Glyco_hydro_32C"/>
    <property type="match status" value="1"/>
</dbReference>
<dbReference type="Gene3D" id="2.115.10.20">
    <property type="entry name" value="Glycosyl hydrolase domain, family 43"/>
    <property type="match status" value="1"/>
</dbReference>
<evidence type="ECO:0000256" key="2">
    <source>
        <dbReference type="ARBA" id="ARBA00022801"/>
    </source>
</evidence>
<keyword evidence="2 4" id="KW-0378">Hydrolase</keyword>
<feature type="domain" description="Glycosyl hydrolase family 32 C-terminal" evidence="7">
    <location>
        <begin position="381"/>
        <end position="573"/>
    </location>
</feature>
<dbReference type="InterPro" id="IPR018053">
    <property type="entry name" value="Glyco_hydro_32_AS"/>
</dbReference>
<proteinExistence type="inferred from homology"/>
<name>A0AAV1CF19_OLDCO</name>